<protein>
    <submittedName>
        <fullName evidence="3">Type II toxin-antitoxin system RelE/ParE family toxin</fullName>
    </submittedName>
</protein>
<dbReference type="Pfam" id="PF05016">
    <property type="entry name" value="ParE_toxin"/>
    <property type="match status" value="1"/>
</dbReference>
<keyword evidence="4" id="KW-1185">Reference proteome</keyword>
<name>A0ABT3KY64_9BURK</name>
<organism evidence="3 4">
    <name type="scientific">Verminephrobacter aporrectodeae subsp. tuberculatae</name>
    <dbReference type="NCBI Taxonomy" id="1110392"/>
    <lineage>
        <taxon>Bacteria</taxon>
        <taxon>Pseudomonadati</taxon>
        <taxon>Pseudomonadota</taxon>
        <taxon>Betaproteobacteria</taxon>
        <taxon>Burkholderiales</taxon>
        <taxon>Comamonadaceae</taxon>
        <taxon>Verminephrobacter</taxon>
    </lineage>
</organism>
<keyword evidence="2" id="KW-1277">Toxin-antitoxin system</keyword>
<evidence type="ECO:0000313" key="4">
    <source>
        <dbReference type="Proteomes" id="UP001208935"/>
    </source>
</evidence>
<dbReference type="PANTHER" id="PTHR33755">
    <property type="entry name" value="TOXIN PARE1-RELATED"/>
    <property type="match status" value="1"/>
</dbReference>
<dbReference type="PANTHER" id="PTHR33755:SF6">
    <property type="entry name" value="PLASMID STABILIZATION SYSTEM PROTEIN"/>
    <property type="match status" value="1"/>
</dbReference>
<evidence type="ECO:0000256" key="1">
    <source>
        <dbReference type="ARBA" id="ARBA00006226"/>
    </source>
</evidence>
<accession>A0ABT3KY64</accession>
<dbReference type="InterPro" id="IPR007712">
    <property type="entry name" value="RelE/ParE_toxin"/>
</dbReference>
<comment type="caution">
    <text evidence="3">The sequence shown here is derived from an EMBL/GenBank/DDBJ whole genome shotgun (WGS) entry which is preliminary data.</text>
</comment>
<dbReference type="Proteomes" id="UP001208935">
    <property type="component" value="Unassembled WGS sequence"/>
</dbReference>
<dbReference type="EMBL" id="QZCW01000004">
    <property type="protein sequence ID" value="MCW5323279.1"/>
    <property type="molecule type" value="Genomic_DNA"/>
</dbReference>
<sequence length="102" mass="11486">MQLAFSAFVEDDLQAIGDHIAADNPARAVSFVREIRTQCHKLAEYPLRYRLRPDIGPEVRLVPIHRYVILFRVVGDTVRVERIVHGARDLPMLLPGPGSDDG</sequence>
<dbReference type="GeneID" id="77320729"/>
<gene>
    <name evidence="3" type="ORF">D5039_19685</name>
</gene>
<proteinExistence type="inferred from homology"/>
<dbReference type="RefSeq" id="WP_010100361.1">
    <property type="nucleotide sequence ID" value="NZ_QZCV01000002.1"/>
</dbReference>
<dbReference type="InterPro" id="IPR051803">
    <property type="entry name" value="TA_system_RelE-like_toxin"/>
</dbReference>
<dbReference type="Gene3D" id="3.30.2310.20">
    <property type="entry name" value="RelE-like"/>
    <property type="match status" value="1"/>
</dbReference>
<dbReference type="InterPro" id="IPR035093">
    <property type="entry name" value="RelE/ParE_toxin_dom_sf"/>
</dbReference>
<comment type="similarity">
    <text evidence="1">Belongs to the RelE toxin family.</text>
</comment>
<evidence type="ECO:0000256" key="2">
    <source>
        <dbReference type="ARBA" id="ARBA00022649"/>
    </source>
</evidence>
<evidence type="ECO:0000313" key="3">
    <source>
        <dbReference type="EMBL" id="MCW5323279.1"/>
    </source>
</evidence>
<reference evidence="4" key="1">
    <citation type="submission" date="2023-07" db="EMBL/GenBank/DDBJ databases">
        <title>Verminephrobacter genomes.</title>
        <authorList>
            <person name="Lund M.B."/>
        </authorList>
    </citation>
    <scope>NUCLEOTIDE SEQUENCE [LARGE SCALE GENOMIC DNA]</scope>
    <source>
        <strain evidence="4">AtM5-05</strain>
    </source>
</reference>